<organism evidence="1">
    <name type="scientific">Pseudomonas syringae USA007</name>
    <dbReference type="NCBI Taxonomy" id="1357288"/>
    <lineage>
        <taxon>Bacteria</taxon>
        <taxon>Pseudomonadati</taxon>
        <taxon>Pseudomonadota</taxon>
        <taxon>Gammaproteobacteria</taxon>
        <taxon>Pseudomonadales</taxon>
        <taxon>Pseudomonadaceae</taxon>
        <taxon>Pseudomonas</taxon>
        <taxon>Pseudomonas syringae</taxon>
    </lineage>
</organism>
<accession>A0AAU8M9I4</accession>
<gene>
    <name evidence="1" type="ORF">N027_00410</name>
</gene>
<dbReference type="RefSeq" id="WP_024658508.1">
    <property type="nucleotide sequence ID" value="NZ_CP159278.1"/>
</dbReference>
<reference evidence="1" key="2">
    <citation type="submission" date="2024-07" db="EMBL/GenBank/DDBJ databases">
        <title>A complete genome sequence for Pseudomonas syringae USA007.</title>
        <authorList>
            <person name="Baltrus D.A."/>
        </authorList>
    </citation>
    <scope>NUCLEOTIDE SEQUENCE</scope>
    <source>
        <strain evidence="1">USA007</strain>
    </source>
</reference>
<name>A0AAU8M9I4_PSESX</name>
<proteinExistence type="predicted"/>
<evidence type="ECO:0000313" key="1">
    <source>
        <dbReference type="EMBL" id="XCN78054.1"/>
    </source>
</evidence>
<dbReference type="AlphaFoldDB" id="A0AAU8M9I4"/>
<protein>
    <recommendedName>
        <fullName evidence="2">NERD domain-containing protein</fullName>
    </recommendedName>
</protein>
<dbReference type="EMBL" id="CP159278">
    <property type="protein sequence ID" value="XCN78054.1"/>
    <property type="molecule type" value="Genomic_DNA"/>
</dbReference>
<evidence type="ECO:0008006" key="2">
    <source>
        <dbReference type="Google" id="ProtNLM"/>
    </source>
</evidence>
<reference evidence="1" key="1">
    <citation type="journal article" date="2014" name="Genome Announc.">
        <title>Draft Genome Sequences of a Phylogenetically Diverse Suite of Pseudomonas syringae Strains from Multiple Source Populations.</title>
        <authorList>
            <person name="Baltrus D.A."/>
            <person name="Yourstone S."/>
            <person name="Lind A."/>
            <person name="Guilbaud C."/>
            <person name="Sands D.C."/>
            <person name="Jones C.D."/>
            <person name="Morris C.E."/>
            <person name="Dangl J.L."/>
        </authorList>
    </citation>
    <scope>NUCLEOTIDE SEQUENCE</scope>
    <source>
        <strain evidence="1">USA007</strain>
    </source>
</reference>
<sequence length="745" mass="82204">MTDVPALPGGEWTIHPFSAMEPEALRAHLVAQGFERQLQLPILLDQVCALLQRCYPMHLLAVIAINGLQTPVSAQGVGSQGLIKGVTQPQVELLQALILTLPIDRWGIRPAEPSEIQQLIEDLNALTSAFYQERYTTLTKVDTVEERAMLSLQERVRGHTQFVRNWGYHGAVLRITRELYGSMDDEMRAVYGFGATDLIDIAKAALVDIEQGSSARMKRLFAVLRLQNTADMVHAFFREADFIEGDPEDFLQHLPDNVSREQVAMALWSHADRQLVKLMLVDPERIALAAGRDQCVVLRVLEKLSRTPGSLSADAIPHFFMGNPVWSAPCIDTGVEYLLPMPQLIFSHINGIMRVLLDGLSPAIKKKMSRTRANYLEAQVSELLSKALPAARLQTGVKWTVGPDRYETDVLLVIDRTVVIVEAKSAALSAQGLRGAPERVKRHVQELLVEPALQSERLAQIIDAARQGDEGSLHILSHLDIDAEAVSRVIRLSVTLDDFSILGSCEAELKEAGWVTAGLTLAPTMSLTDLGCVVDILEEPAYILHYLATRGPIQRSTGLLGDELDYLGFYLQTAFGMGDVARSGTVFAITGMSGPIDRYYTSRDAGVCLSKPPLQIPELLRRMVLQSQYRSRQGWTTVCMALLDVAYHAGEQFEDALLSLAQAVANNPDDSEQPRGLAVLSAAYSDIVVGFFVFPKSRNGTSREEALQFAEDALTESGKARCVVVGRMLERWHLPYEFTAVVVAD</sequence>